<gene>
    <name evidence="3" type="ORF">CHC_T00007158001</name>
</gene>
<evidence type="ECO:0000313" key="4">
    <source>
        <dbReference type="Proteomes" id="UP000012073"/>
    </source>
</evidence>
<keyword evidence="1" id="KW-0175">Coiled coil</keyword>
<dbReference type="Proteomes" id="UP000012073">
    <property type="component" value="Unassembled WGS sequence"/>
</dbReference>
<evidence type="ECO:0000256" key="1">
    <source>
        <dbReference type="SAM" id="Coils"/>
    </source>
</evidence>
<dbReference type="AlphaFoldDB" id="R7QQG6"/>
<dbReference type="GeneID" id="17318376"/>
<dbReference type="RefSeq" id="XP_005710663.1">
    <property type="nucleotide sequence ID" value="XM_005710606.1"/>
</dbReference>
<name>R7QQG6_CHOCR</name>
<protein>
    <submittedName>
        <fullName evidence="3">Uncharacterized protein</fullName>
    </submittedName>
</protein>
<accession>R7QQG6</accession>
<evidence type="ECO:0000256" key="2">
    <source>
        <dbReference type="SAM" id="MobiDB-lite"/>
    </source>
</evidence>
<organism evidence="3 4">
    <name type="scientific">Chondrus crispus</name>
    <name type="common">Carrageen Irish moss</name>
    <name type="synonym">Polymorpha crispa</name>
    <dbReference type="NCBI Taxonomy" id="2769"/>
    <lineage>
        <taxon>Eukaryota</taxon>
        <taxon>Rhodophyta</taxon>
        <taxon>Florideophyceae</taxon>
        <taxon>Rhodymeniophycidae</taxon>
        <taxon>Gigartinales</taxon>
        <taxon>Gigartinaceae</taxon>
        <taxon>Chondrus</taxon>
    </lineage>
</organism>
<keyword evidence="4" id="KW-1185">Reference proteome</keyword>
<reference evidence="4" key="1">
    <citation type="journal article" date="2013" name="Proc. Natl. Acad. Sci. U.S.A.">
        <title>Genome structure and metabolic features in the red seaweed Chondrus crispus shed light on evolution of the Archaeplastida.</title>
        <authorList>
            <person name="Collen J."/>
            <person name="Porcel B."/>
            <person name="Carre W."/>
            <person name="Ball S.G."/>
            <person name="Chaparro C."/>
            <person name="Tonon T."/>
            <person name="Barbeyron T."/>
            <person name="Michel G."/>
            <person name="Noel B."/>
            <person name="Valentin K."/>
            <person name="Elias M."/>
            <person name="Artiguenave F."/>
            <person name="Arun A."/>
            <person name="Aury J.M."/>
            <person name="Barbosa-Neto J.F."/>
            <person name="Bothwell J.H."/>
            <person name="Bouget F.Y."/>
            <person name="Brillet L."/>
            <person name="Cabello-Hurtado F."/>
            <person name="Capella-Gutierrez S."/>
            <person name="Charrier B."/>
            <person name="Cladiere L."/>
            <person name="Cock J.M."/>
            <person name="Coelho S.M."/>
            <person name="Colleoni C."/>
            <person name="Czjzek M."/>
            <person name="Da Silva C."/>
            <person name="Delage L."/>
            <person name="Denoeud F."/>
            <person name="Deschamps P."/>
            <person name="Dittami S.M."/>
            <person name="Gabaldon T."/>
            <person name="Gachon C.M."/>
            <person name="Groisillier A."/>
            <person name="Herve C."/>
            <person name="Jabbari K."/>
            <person name="Katinka M."/>
            <person name="Kloareg B."/>
            <person name="Kowalczyk N."/>
            <person name="Labadie K."/>
            <person name="Leblanc C."/>
            <person name="Lopez P.J."/>
            <person name="McLachlan D.H."/>
            <person name="Meslet-Cladiere L."/>
            <person name="Moustafa A."/>
            <person name="Nehr Z."/>
            <person name="Nyvall Collen P."/>
            <person name="Panaud O."/>
            <person name="Partensky F."/>
            <person name="Poulain J."/>
            <person name="Rensing S.A."/>
            <person name="Rousvoal S."/>
            <person name="Samson G."/>
            <person name="Symeonidi A."/>
            <person name="Weissenbach J."/>
            <person name="Zambounis A."/>
            <person name="Wincker P."/>
            <person name="Boyen C."/>
        </authorList>
    </citation>
    <scope>NUCLEOTIDE SEQUENCE [LARGE SCALE GENOMIC DNA]</scope>
    <source>
        <strain evidence="4">cv. Stackhouse</strain>
    </source>
</reference>
<dbReference type="EMBL" id="HG002162">
    <property type="protein sequence ID" value="CDF40369.1"/>
    <property type="molecule type" value="Genomic_DNA"/>
</dbReference>
<dbReference type="KEGG" id="ccp:CHC_T00007158001"/>
<dbReference type="Gramene" id="CDF40369">
    <property type="protein sequence ID" value="CDF40369"/>
    <property type="gene ID" value="CHC_T00007158001"/>
</dbReference>
<feature type="coiled-coil region" evidence="1">
    <location>
        <begin position="273"/>
        <end position="300"/>
    </location>
</feature>
<feature type="compositionally biased region" description="Gly residues" evidence="2">
    <location>
        <begin position="126"/>
        <end position="162"/>
    </location>
</feature>
<feature type="region of interest" description="Disordered" evidence="2">
    <location>
        <begin position="119"/>
        <end position="261"/>
    </location>
</feature>
<feature type="compositionally biased region" description="Basic residues" evidence="2">
    <location>
        <begin position="216"/>
        <end position="225"/>
    </location>
</feature>
<feature type="compositionally biased region" description="Basic and acidic residues" evidence="2">
    <location>
        <begin position="173"/>
        <end position="201"/>
    </location>
</feature>
<evidence type="ECO:0000313" key="3">
    <source>
        <dbReference type="EMBL" id="CDF40369.1"/>
    </source>
</evidence>
<proteinExistence type="predicted"/>
<sequence>MLVQFFNDNNRFEVMHANDVQHYRNTRAGVNEGYTGAYARSLRVAVEDMEKFAKERGWSIKGPVGDLEEAAAEAEAEEEEEEEEEYQVPAEEVAEVREVKGVDVEFVLRQTALHEQGVGVEEGDFGVRGGRGSSGGNSGGDSGGSGGGIGRGNGRGSGGVNGAGDVIYLDGSHAGESRSRGEKKEEGERGRNEPASDKSSTESEPINEGKGTTAAVKKKAGKRKAVGATVEESAARDGRKRKKKVPTESVRAPGAGKAKTGVKVLTPRGRKAAVKKDGELDALRQRVASLERDRTKAAAAATKEAAAAATKEASPVQQTKKAAAATAEALMRNGVEMLASGNDMMKTASEMIKKGQELIVQGRRLMSEEVTGTAVGY</sequence>